<dbReference type="Pfam" id="PF07730">
    <property type="entry name" value="HisKA_3"/>
    <property type="match status" value="1"/>
</dbReference>
<evidence type="ECO:0000259" key="5">
    <source>
        <dbReference type="SMART" id="SM00387"/>
    </source>
</evidence>
<keyword evidence="2 6" id="KW-0418">Kinase</keyword>
<accession>A0A1T4YYU8</accession>
<dbReference type="SMART" id="SM00065">
    <property type="entry name" value="GAF"/>
    <property type="match status" value="1"/>
</dbReference>
<feature type="domain" description="GAF" evidence="4">
    <location>
        <begin position="24"/>
        <end position="171"/>
    </location>
</feature>
<dbReference type="InterPro" id="IPR003018">
    <property type="entry name" value="GAF"/>
</dbReference>
<name>A0A1T4YYU8_9ACTN</name>
<keyword evidence="3" id="KW-0902">Two-component regulatory system</keyword>
<dbReference type="InterPro" id="IPR003594">
    <property type="entry name" value="HATPase_dom"/>
</dbReference>
<dbReference type="InterPro" id="IPR011712">
    <property type="entry name" value="Sig_transdc_His_kin_sub3_dim/P"/>
</dbReference>
<feature type="domain" description="Histidine kinase/HSP90-like ATPase" evidence="5">
    <location>
        <begin position="284"/>
        <end position="375"/>
    </location>
</feature>
<keyword evidence="1" id="KW-0808">Transferase</keyword>
<keyword evidence="7" id="KW-1185">Reference proteome</keyword>
<dbReference type="Gene3D" id="3.30.565.10">
    <property type="entry name" value="Histidine kinase-like ATPase, C-terminal domain"/>
    <property type="match status" value="1"/>
</dbReference>
<evidence type="ECO:0000313" key="6">
    <source>
        <dbReference type="EMBL" id="SKB06977.1"/>
    </source>
</evidence>
<dbReference type="Pfam" id="PF13581">
    <property type="entry name" value="HATPase_c_2"/>
    <property type="match status" value="1"/>
</dbReference>
<evidence type="ECO:0000256" key="3">
    <source>
        <dbReference type="ARBA" id="ARBA00023012"/>
    </source>
</evidence>
<dbReference type="Pfam" id="PF13185">
    <property type="entry name" value="GAF_2"/>
    <property type="match status" value="1"/>
</dbReference>
<evidence type="ECO:0000256" key="2">
    <source>
        <dbReference type="ARBA" id="ARBA00022777"/>
    </source>
</evidence>
<dbReference type="InterPro" id="IPR029016">
    <property type="entry name" value="GAF-like_dom_sf"/>
</dbReference>
<dbReference type="RefSeq" id="WP_197684425.1">
    <property type="nucleotide sequence ID" value="NZ_LT796768.1"/>
</dbReference>
<dbReference type="EMBL" id="LT796768">
    <property type="protein sequence ID" value="SKB06977.1"/>
    <property type="molecule type" value="Genomic_DNA"/>
</dbReference>
<dbReference type="Gene3D" id="1.20.5.1930">
    <property type="match status" value="1"/>
</dbReference>
<dbReference type="GO" id="GO:0046983">
    <property type="term" value="F:protein dimerization activity"/>
    <property type="evidence" value="ECO:0007669"/>
    <property type="project" value="InterPro"/>
</dbReference>
<sequence>MDEQDRKRWENIVEAAVAVTSDLDLDSLLARIIELARDLTGARYGALGVLGHDPAEGLAEFLTQGIDDKTAALIGDLPRGDGVLGVVLRDGVPLRLDDVASHPASVGFPPHHPPMGAFLGVPVRVNGQVFGDLYLTEKPGGFTDDDERLVSGLAAVAGTAIANARLFDELASTRAELARMAVVEDRNRIARDLHDLVIGRLFAVGLSLDRISRNVDEPWAGRASQAVDDVDRAIADLRGAIFALGSDAATDEARLVRLLKATAAPLGFAPVIDIEGDLGRLDIGLRSDVHAVMNEALANVIRHAKASSVHLRLEVAEHEVVATVTDDGAGMGAAEPASGLANLSERAQRSGGSLRIGPGTGGSGTRVVWRIPVGADGTSAALP</sequence>
<dbReference type="AlphaFoldDB" id="A0A1T4YYU8"/>
<organism evidence="6 7">
    <name type="scientific">Aeromicrobium choanae</name>
    <dbReference type="NCBI Taxonomy" id="1736691"/>
    <lineage>
        <taxon>Bacteria</taxon>
        <taxon>Bacillati</taxon>
        <taxon>Actinomycetota</taxon>
        <taxon>Actinomycetes</taxon>
        <taxon>Propionibacteriales</taxon>
        <taxon>Nocardioidaceae</taxon>
        <taxon>Aeromicrobium</taxon>
    </lineage>
</organism>
<proteinExistence type="predicted"/>
<protein>
    <submittedName>
        <fullName evidence="6">Histidine kinase-like ATPase domain-containing protein</fullName>
    </submittedName>
</protein>
<reference evidence="7" key="1">
    <citation type="submission" date="2017-02" db="EMBL/GenBank/DDBJ databases">
        <authorList>
            <person name="Varghese N."/>
            <person name="Submissions S."/>
        </authorList>
    </citation>
    <scope>NUCLEOTIDE SEQUENCE [LARGE SCALE GENOMIC DNA]</scope>
    <source>
        <strain evidence="7">9H-4</strain>
    </source>
</reference>
<evidence type="ECO:0000259" key="4">
    <source>
        <dbReference type="SMART" id="SM00065"/>
    </source>
</evidence>
<dbReference type="Proteomes" id="UP000191040">
    <property type="component" value="Chromosome I"/>
</dbReference>
<dbReference type="STRING" id="1736691.SAMN06295964_1525"/>
<dbReference type="GO" id="GO:0016020">
    <property type="term" value="C:membrane"/>
    <property type="evidence" value="ECO:0007669"/>
    <property type="project" value="InterPro"/>
</dbReference>
<dbReference type="SUPFAM" id="SSF55781">
    <property type="entry name" value="GAF domain-like"/>
    <property type="match status" value="1"/>
</dbReference>
<dbReference type="SMART" id="SM00387">
    <property type="entry name" value="HATPase_c"/>
    <property type="match status" value="1"/>
</dbReference>
<dbReference type="GO" id="GO:0000155">
    <property type="term" value="F:phosphorelay sensor kinase activity"/>
    <property type="evidence" value="ECO:0007669"/>
    <property type="project" value="InterPro"/>
</dbReference>
<dbReference type="Gene3D" id="3.30.450.40">
    <property type="match status" value="1"/>
</dbReference>
<dbReference type="InterPro" id="IPR050482">
    <property type="entry name" value="Sensor_HK_TwoCompSys"/>
</dbReference>
<dbReference type="SUPFAM" id="SSF55874">
    <property type="entry name" value="ATPase domain of HSP90 chaperone/DNA topoisomerase II/histidine kinase"/>
    <property type="match status" value="1"/>
</dbReference>
<dbReference type="PANTHER" id="PTHR24421">
    <property type="entry name" value="NITRATE/NITRITE SENSOR PROTEIN NARX-RELATED"/>
    <property type="match status" value="1"/>
</dbReference>
<dbReference type="InterPro" id="IPR036890">
    <property type="entry name" value="HATPase_C_sf"/>
</dbReference>
<dbReference type="CDD" id="cd16917">
    <property type="entry name" value="HATPase_UhpB-NarQ-NarX-like"/>
    <property type="match status" value="1"/>
</dbReference>
<gene>
    <name evidence="6" type="ORF">SAMN06295964_1525</name>
</gene>
<evidence type="ECO:0000313" key="7">
    <source>
        <dbReference type="Proteomes" id="UP000191040"/>
    </source>
</evidence>
<dbReference type="PANTHER" id="PTHR24421:SF61">
    <property type="entry name" value="OXYGEN SENSOR HISTIDINE KINASE NREB"/>
    <property type="match status" value="1"/>
</dbReference>
<evidence type="ECO:0000256" key="1">
    <source>
        <dbReference type="ARBA" id="ARBA00022679"/>
    </source>
</evidence>